<accession>A0A813GGD1</accession>
<keyword evidence="10" id="KW-1185">Reference proteome</keyword>
<dbReference type="GO" id="GO:0006606">
    <property type="term" value="P:protein import into nucleus"/>
    <property type="evidence" value="ECO:0007669"/>
    <property type="project" value="TreeGrafter"/>
</dbReference>
<feature type="compositionally biased region" description="Acidic residues" evidence="7">
    <location>
        <begin position="991"/>
        <end position="1005"/>
    </location>
</feature>
<dbReference type="Gene3D" id="1.25.10.10">
    <property type="entry name" value="Leucine-rich Repeat Variant"/>
    <property type="match status" value="1"/>
</dbReference>
<name>A0A813GGD1_POLGL</name>
<dbReference type="GO" id="GO:0031267">
    <property type="term" value="F:small GTPase binding"/>
    <property type="evidence" value="ECO:0007669"/>
    <property type="project" value="InterPro"/>
</dbReference>
<evidence type="ECO:0000256" key="1">
    <source>
        <dbReference type="ARBA" id="ARBA00004123"/>
    </source>
</evidence>
<dbReference type="InterPro" id="IPR013713">
    <property type="entry name" value="XPO2_central"/>
</dbReference>
<keyword evidence="5" id="KW-0653">Protein transport</keyword>
<feature type="domain" description="Importin N-terminal" evidence="8">
    <location>
        <begin position="26"/>
        <end position="102"/>
    </location>
</feature>
<dbReference type="Pfam" id="PF08506">
    <property type="entry name" value="Cse1"/>
    <property type="match status" value="1"/>
</dbReference>
<dbReference type="InterPro" id="IPR011989">
    <property type="entry name" value="ARM-like"/>
</dbReference>
<keyword evidence="4" id="KW-0963">Cytoplasm</keyword>
<organism evidence="9 10">
    <name type="scientific">Polarella glacialis</name>
    <name type="common">Dinoflagellate</name>
    <dbReference type="NCBI Taxonomy" id="89957"/>
    <lineage>
        <taxon>Eukaryota</taxon>
        <taxon>Sar</taxon>
        <taxon>Alveolata</taxon>
        <taxon>Dinophyceae</taxon>
        <taxon>Suessiales</taxon>
        <taxon>Suessiaceae</taxon>
        <taxon>Polarella</taxon>
    </lineage>
</organism>
<evidence type="ECO:0000256" key="7">
    <source>
        <dbReference type="SAM" id="MobiDB-lite"/>
    </source>
</evidence>
<dbReference type="Proteomes" id="UP000654075">
    <property type="component" value="Unassembled WGS sequence"/>
</dbReference>
<keyword evidence="3" id="KW-0813">Transport</keyword>
<dbReference type="EMBL" id="CAJNNV010028934">
    <property type="protein sequence ID" value="CAE8626213.1"/>
    <property type="molecule type" value="Genomic_DNA"/>
</dbReference>
<dbReference type="OMA" id="WVAKTSW"/>
<feature type="compositionally biased region" description="Acidic residues" evidence="7">
    <location>
        <begin position="958"/>
        <end position="969"/>
    </location>
</feature>
<evidence type="ECO:0000256" key="4">
    <source>
        <dbReference type="ARBA" id="ARBA00022490"/>
    </source>
</evidence>
<comment type="subcellular location">
    <subcellularLocation>
        <location evidence="2">Cytoplasm</location>
    </subcellularLocation>
    <subcellularLocation>
        <location evidence="1">Nucleus</location>
    </subcellularLocation>
</comment>
<dbReference type="AlphaFoldDB" id="A0A813GGD1"/>
<evidence type="ECO:0000313" key="9">
    <source>
        <dbReference type="EMBL" id="CAE8626213.1"/>
    </source>
</evidence>
<dbReference type="SMART" id="SM00913">
    <property type="entry name" value="IBN_N"/>
    <property type="match status" value="1"/>
</dbReference>
<evidence type="ECO:0000256" key="3">
    <source>
        <dbReference type="ARBA" id="ARBA00022448"/>
    </source>
</evidence>
<evidence type="ECO:0000313" key="10">
    <source>
        <dbReference type="Proteomes" id="UP000654075"/>
    </source>
</evidence>
<dbReference type="InterPro" id="IPR001494">
    <property type="entry name" value="Importin-beta_N"/>
</dbReference>
<feature type="region of interest" description="Disordered" evidence="7">
    <location>
        <begin position="945"/>
        <end position="974"/>
    </location>
</feature>
<comment type="caution">
    <text evidence="9">The sequence shown here is derived from an EMBL/GenBank/DDBJ whole genome shotgun (WGS) entry which is preliminary data.</text>
</comment>
<feature type="region of interest" description="Disordered" evidence="7">
    <location>
        <begin position="989"/>
        <end position="1026"/>
    </location>
</feature>
<dbReference type="OrthoDB" id="422964at2759"/>
<evidence type="ECO:0000256" key="2">
    <source>
        <dbReference type="ARBA" id="ARBA00004496"/>
    </source>
</evidence>
<dbReference type="SUPFAM" id="SSF48371">
    <property type="entry name" value="ARM repeat"/>
    <property type="match status" value="1"/>
</dbReference>
<dbReference type="PANTHER" id="PTHR10997">
    <property type="entry name" value="IMPORTIN-7, 8, 11"/>
    <property type="match status" value="1"/>
</dbReference>
<dbReference type="GO" id="GO:0005829">
    <property type="term" value="C:cytosol"/>
    <property type="evidence" value="ECO:0007669"/>
    <property type="project" value="TreeGrafter"/>
</dbReference>
<sequence length="1081" mass="119186">MQADPELLYKVFRQSYSAVAEERQQAEAWLQQAQESPNLLPALLQIAVARQADPAIRQAASIQLKNQVRKYWAPSGDDTAISGYKEADKVAVRAGLIEGVAASTDVPSVRAQMLECFRLIVLHDFPDSWPGLVDKLLAGLQSDDTAQTHCGLLLLRRLYKQLESRPVARREALESLCVRTLPTLRALAPALASAALAFGGVSPQGHEAYTMLKLVLKCFYSAVHMAVAEQAKQDIEAWMSIVLGVAEISMGPAPSAGQLQAREAGVDAKCRKWAFHILFRFFHRHGHVRRAVDGAEAFAEEWSSKYEVPVAEVCLKEACAQQRGTWASKRTLSLALLCVADAVSRDAAFQGLKPGLQHLLQYGIFPQVRFAEQDMLLWQEDPEEYVRQLFNDLDSFSAPRAAAVELVERLLLHRKKDVMVPLLQFCQHHLEAQAQKPSDPELCANKDGALVLLAAMGEQIIQLDPAQGMLWEAKKKKKSGKAKSIQGVSFEELLARHVRPELSGPVAFLRLRACWVYEKLADKAPRLGPPGAAGATCRECLQLAADPELPVRVVAVTCLQTFLQREGDEEVRAVVSENLGALLERLLKILAEIQCEEVSQTLQCLVDSFPHEIVPFAAQLIAQLAAQFCQATAEGNNEEEDTESAAMGSMSTIVSVLQACSGLKNPEDIAEQQRRAALFSSLAESLLPLVSRLLHPDGIDFLEESLEMLTYLTAFCPSPIPAQLWGAFPRLYQAVCGKSTQSLPLPDVLKDGWAPDFMCNLVQPMLNYMARGPTQVFLSGTWAEAGMTYPDMLFDMVRKVVHTPGIGAEENAGSSVELAAALFEHTAAPGVDNWLPRYFEELWRRLPTAETAALRRATLLAFATMIWYNAALFLRCAEEKSCTVQVFEFWMQRLNLIRSPRDRKVVLLAKLRLFQLGCGQALPGPVAQGLPHLVRKLAEQSKELMRLRQKQGSAAGSDSEEEDDSDADGEGGARANRLKQVLGKLEMAQDNGEESADEDDDDDDDPFNHEGGGYDDDAIQAQRKSLLDRTDELELLRQTLQQAPPAMQQQVESWIGSGLQQWLAELSAETARTVAAAATRS</sequence>
<dbReference type="Pfam" id="PF03810">
    <property type="entry name" value="IBN_N"/>
    <property type="match status" value="1"/>
</dbReference>
<evidence type="ECO:0000256" key="5">
    <source>
        <dbReference type="ARBA" id="ARBA00022927"/>
    </source>
</evidence>
<dbReference type="InterPro" id="IPR016024">
    <property type="entry name" value="ARM-type_fold"/>
</dbReference>
<dbReference type="PANTHER" id="PTHR10997:SF18">
    <property type="entry name" value="D-IMPORTIN 7_RANBP7"/>
    <property type="match status" value="1"/>
</dbReference>
<gene>
    <name evidence="9" type="ORF">PGLA1383_LOCUS43161</name>
</gene>
<reference evidence="9" key="1">
    <citation type="submission" date="2021-02" db="EMBL/GenBank/DDBJ databases">
        <authorList>
            <person name="Dougan E. K."/>
            <person name="Rhodes N."/>
            <person name="Thang M."/>
            <person name="Chan C."/>
        </authorList>
    </citation>
    <scope>NUCLEOTIDE SEQUENCE</scope>
</reference>
<protein>
    <recommendedName>
        <fullName evidence="8">Importin N-terminal domain-containing protein</fullName>
    </recommendedName>
</protein>
<keyword evidence="6" id="KW-0539">Nucleus</keyword>
<proteinExistence type="predicted"/>
<dbReference type="GO" id="GO:0005635">
    <property type="term" value="C:nuclear envelope"/>
    <property type="evidence" value="ECO:0007669"/>
    <property type="project" value="TreeGrafter"/>
</dbReference>
<evidence type="ECO:0000259" key="8">
    <source>
        <dbReference type="PROSITE" id="PS50166"/>
    </source>
</evidence>
<evidence type="ECO:0000256" key="6">
    <source>
        <dbReference type="ARBA" id="ARBA00023242"/>
    </source>
</evidence>
<dbReference type="PROSITE" id="PS50166">
    <property type="entry name" value="IMPORTIN_B_NT"/>
    <property type="match status" value="1"/>
</dbReference>